<feature type="compositionally biased region" description="Low complexity" evidence="1">
    <location>
        <begin position="76"/>
        <end position="88"/>
    </location>
</feature>
<dbReference type="EMBL" id="HACG01038554">
    <property type="protein sequence ID" value="CEK85419.1"/>
    <property type="molecule type" value="Transcribed_RNA"/>
</dbReference>
<feature type="compositionally biased region" description="Low complexity" evidence="1">
    <location>
        <begin position="178"/>
        <end position="203"/>
    </location>
</feature>
<feature type="compositionally biased region" description="Basic and acidic residues" evidence="1">
    <location>
        <begin position="1"/>
        <end position="20"/>
    </location>
</feature>
<dbReference type="AlphaFoldDB" id="A0A0B7AWR8"/>
<feature type="compositionally biased region" description="Polar residues" evidence="1">
    <location>
        <begin position="137"/>
        <end position="146"/>
    </location>
</feature>
<evidence type="ECO:0000313" key="4">
    <source>
        <dbReference type="EMBL" id="CEK85425.1"/>
    </source>
</evidence>
<feature type="compositionally biased region" description="Gly residues" evidence="1">
    <location>
        <begin position="152"/>
        <end position="164"/>
    </location>
</feature>
<name>A0A0B7AWR8_9EUPU</name>
<accession>A0A0B7AWR8</accession>
<proteinExistence type="predicted"/>
<protein>
    <submittedName>
        <fullName evidence="2">Uncharacterized protein</fullName>
    </submittedName>
</protein>
<feature type="compositionally biased region" description="Low complexity" evidence="1">
    <location>
        <begin position="106"/>
        <end position="121"/>
    </location>
</feature>
<evidence type="ECO:0000313" key="3">
    <source>
        <dbReference type="EMBL" id="CEK85420.1"/>
    </source>
</evidence>
<organism evidence="2">
    <name type="scientific">Arion vulgaris</name>
    <dbReference type="NCBI Taxonomy" id="1028688"/>
    <lineage>
        <taxon>Eukaryota</taxon>
        <taxon>Metazoa</taxon>
        <taxon>Spiralia</taxon>
        <taxon>Lophotrochozoa</taxon>
        <taxon>Mollusca</taxon>
        <taxon>Gastropoda</taxon>
        <taxon>Heterobranchia</taxon>
        <taxon>Euthyneura</taxon>
        <taxon>Panpulmonata</taxon>
        <taxon>Eupulmonata</taxon>
        <taxon>Stylommatophora</taxon>
        <taxon>Helicina</taxon>
        <taxon>Arionoidea</taxon>
        <taxon>Arionidae</taxon>
        <taxon>Arion</taxon>
    </lineage>
</organism>
<evidence type="ECO:0000313" key="2">
    <source>
        <dbReference type="EMBL" id="CEK85419.1"/>
    </source>
</evidence>
<feature type="non-terminal residue" evidence="2">
    <location>
        <position position="1"/>
    </location>
</feature>
<dbReference type="EMBL" id="HACG01038560">
    <property type="protein sequence ID" value="CEK85425.1"/>
    <property type="molecule type" value="Transcribed_RNA"/>
</dbReference>
<sequence length="245" mass="25079">RMGDRMPDRMGDRMPDRIGERLGPGQPGFMWDDKQRQDAGMRGEPDRNRGSGAQPLQPPPVPPTTMNTLDRGGPAGPAAPTAPAAQGAKTSPKPLMQGSGFGGAAGAPSNAGPNSNAPAPATDANSMQRRSRFEQGGSDNSYQNQRGVLGAPPGGISGLGGIAGPGNINKPQGGLSGQSGPPLGANAAAALAGNPMRGGPQVLGAGGAGPNMFQSSGNLNERMLMERRREAAREELGDIKRMRRF</sequence>
<evidence type="ECO:0000256" key="1">
    <source>
        <dbReference type="SAM" id="MobiDB-lite"/>
    </source>
</evidence>
<reference evidence="2" key="1">
    <citation type="submission" date="2014-12" db="EMBL/GenBank/DDBJ databases">
        <title>Insight into the proteome of Arion vulgaris.</title>
        <authorList>
            <person name="Aradska J."/>
            <person name="Bulat T."/>
            <person name="Smidak R."/>
            <person name="Sarate P."/>
            <person name="Gangsoo J."/>
            <person name="Sialana F."/>
            <person name="Bilban M."/>
            <person name="Lubec G."/>
        </authorList>
    </citation>
    <scope>NUCLEOTIDE SEQUENCE</scope>
    <source>
        <tissue evidence="2">Skin</tissue>
    </source>
</reference>
<dbReference type="EMBL" id="HACG01038555">
    <property type="protein sequence ID" value="CEK85420.1"/>
    <property type="molecule type" value="Transcribed_RNA"/>
</dbReference>
<gene>
    <name evidence="2" type="primary">ORF148134</name>
    <name evidence="3" type="synonym">ORF148140</name>
    <name evidence="4" type="synonym">ORF148172</name>
</gene>
<feature type="region of interest" description="Disordered" evidence="1">
    <location>
        <begin position="1"/>
        <end position="221"/>
    </location>
</feature>
<feature type="compositionally biased region" description="Basic and acidic residues" evidence="1">
    <location>
        <begin position="31"/>
        <end position="49"/>
    </location>
</feature>